<dbReference type="PANTHER" id="PTHR43193:SF2">
    <property type="entry name" value="POLYFERREDOXIN PROTEIN FWDF"/>
    <property type="match status" value="1"/>
</dbReference>
<dbReference type="EMBL" id="DXBJ01000046">
    <property type="protein sequence ID" value="HIZ58197.1"/>
    <property type="molecule type" value="Genomic_DNA"/>
</dbReference>
<dbReference type="InterPro" id="IPR052977">
    <property type="entry name" value="Polyferredoxin-like_ET"/>
</dbReference>
<evidence type="ECO:0000259" key="1">
    <source>
        <dbReference type="Pfam" id="PF04422"/>
    </source>
</evidence>
<protein>
    <submittedName>
        <fullName evidence="3">Coenzyme F420 hydrogenase/dehydrogenase, beta subunit C-terminal domain</fullName>
    </submittedName>
</protein>
<dbReference type="InterPro" id="IPR007516">
    <property type="entry name" value="Co_F420_Hydgase/DH_bsu_N"/>
</dbReference>
<evidence type="ECO:0000259" key="2">
    <source>
        <dbReference type="Pfam" id="PF04432"/>
    </source>
</evidence>
<dbReference type="Pfam" id="PF04422">
    <property type="entry name" value="FrhB_FdhB_N"/>
    <property type="match status" value="1"/>
</dbReference>
<dbReference type="Proteomes" id="UP000824065">
    <property type="component" value="Unassembled WGS sequence"/>
</dbReference>
<gene>
    <name evidence="3" type="ORF">H9725_06415</name>
</gene>
<evidence type="ECO:0000313" key="4">
    <source>
        <dbReference type="Proteomes" id="UP000824065"/>
    </source>
</evidence>
<dbReference type="Pfam" id="PF04432">
    <property type="entry name" value="FrhB_FdhB_C"/>
    <property type="match status" value="1"/>
</dbReference>
<reference evidence="3" key="1">
    <citation type="journal article" date="2021" name="PeerJ">
        <title>Extensive microbial diversity within the chicken gut microbiome revealed by metagenomics and culture.</title>
        <authorList>
            <person name="Gilroy R."/>
            <person name="Ravi A."/>
            <person name="Getino M."/>
            <person name="Pursley I."/>
            <person name="Horton D.L."/>
            <person name="Alikhan N.F."/>
            <person name="Baker D."/>
            <person name="Gharbi K."/>
            <person name="Hall N."/>
            <person name="Watson M."/>
            <person name="Adriaenssens E.M."/>
            <person name="Foster-Nyarko E."/>
            <person name="Jarju S."/>
            <person name="Secka A."/>
            <person name="Antonio M."/>
            <person name="Oren A."/>
            <person name="Chaudhuri R.R."/>
            <person name="La Ragione R."/>
            <person name="Hildebrand F."/>
            <person name="Pallen M.J."/>
        </authorList>
    </citation>
    <scope>NUCLEOTIDE SEQUENCE</scope>
    <source>
        <strain evidence="3">ChiBcec16-3735</strain>
    </source>
</reference>
<proteinExistence type="predicted"/>
<comment type="caution">
    <text evidence="3">The sequence shown here is derived from an EMBL/GenBank/DDBJ whole genome shotgun (WGS) entry which is preliminary data.</text>
</comment>
<name>A0A9D2JMG6_9FIRM</name>
<dbReference type="AlphaFoldDB" id="A0A9D2JMG6"/>
<feature type="domain" description="Coenzyme F420 hydrogenase/dehydrogenase beta subunit C-terminal" evidence="2">
    <location>
        <begin position="97"/>
        <end position="259"/>
    </location>
</feature>
<accession>A0A9D2JMG6</accession>
<organism evidence="3 4">
    <name type="scientific">Candidatus Faecalibacterium gallistercoris</name>
    <dbReference type="NCBI Taxonomy" id="2838579"/>
    <lineage>
        <taxon>Bacteria</taxon>
        <taxon>Bacillati</taxon>
        <taxon>Bacillota</taxon>
        <taxon>Clostridia</taxon>
        <taxon>Eubacteriales</taxon>
        <taxon>Oscillospiraceae</taxon>
        <taxon>Faecalibacterium</taxon>
    </lineage>
</organism>
<sequence>MFEQYKNHDLACYAGYIKDDTELLECTSGGIATALARQMIQDGGYVAGVAYSDDFYRAEYLITRNESDLNKFKGSKYFHFDKKTIYKDIKVLLDSNERVLFFGLPCIVAALRSFLGRDYDNLIACELICHGPTSQKVHSEYIKYLEHKYNDKIADFSVRHKRGAWMPTYLYAKFQNGQIFEKEFYSTEYGYAFSVMAQPGCYHCPFKGNNRTGDLMIGDFWGATKSDIFWNEKGVSAILAHTVKGKEFLQSTESIQLFETTFERIVANNRMVIQSRTPSPEKSKFEQLFAQKGLFYAVQHSKSLKRRFKDFLKVLLPESIRSPLKKWYHKIKR</sequence>
<dbReference type="PANTHER" id="PTHR43193">
    <property type="match status" value="1"/>
</dbReference>
<dbReference type="InterPro" id="IPR007525">
    <property type="entry name" value="FrhB_FdhB_C"/>
</dbReference>
<evidence type="ECO:0000313" key="3">
    <source>
        <dbReference type="EMBL" id="HIZ58197.1"/>
    </source>
</evidence>
<feature type="domain" description="Coenzyme F420 hydrogenase/dehydrogenase beta subunit N-terminal" evidence="1">
    <location>
        <begin position="13"/>
        <end position="78"/>
    </location>
</feature>
<reference evidence="3" key="2">
    <citation type="submission" date="2021-04" db="EMBL/GenBank/DDBJ databases">
        <authorList>
            <person name="Gilroy R."/>
        </authorList>
    </citation>
    <scope>NUCLEOTIDE SEQUENCE</scope>
    <source>
        <strain evidence="3">ChiBcec16-3735</strain>
    </source>
</reference>